<protein>
    <submittedName>
        <fullName evidence="16">Glutamate receptor ionotropic, kainate 4-like 10</fullName>
    </submittedName>
</protein>
<keyword evidence="7" id="KW-0406">Ion transport</keyword>
<gene>
    <name evidence="16" type="primary">Grik4-L10</name>
    <name evidence="16" type="ORF">Hamer_G019369</name>
</gene>
<keyword evidence="5 13" id="KW-0812">Transmembrane</keyword>
<evidence type="ECO:0000256" key="6">
    <source>
        <dbReference type="ARBA" id="ARBA00022989"/>
    </source>
</evidence>
<evidence type="ECO:0000256" key="11">
    <source>
        <dbReference type="ARBA" id="ARBA00023286"/>
    </source>
</evidence>
<sequence>MAPSSPKFLAFSLFVLVVDHAMGQVGVSVDQVDEQVAIMVSKVVEHHLAGCHLVVATTTQHTPVFFSTLRKVASGVEAVVVVEMEALFTSQDSPAQQRLLQEVWGDARATCRALILNLNKDSHLAFRFLEATGVWQWPETRVVVVGERTQVKVVLHHPSLRNTIHTLYLAFYNLALYACEAHTPNTRLRMTRTEKARVCQQQQHVVAAARRESVEVYRRCLYCNNGDADIVFLYLWPLTSANNHHYHNQLFPERLENFMGHKFVVVTLPYFPFIAFEKESEEGGALSPRDSLNTRMINTMARCLNFTYMFREPLDGTWGVPTTGGNWTGIVGDLQHQLVDFSLDLTPTAARMEIISFTRIYTDDPLVILSLKPGPLPRYLALLRPFTRQLWLMVMMSTTTLGFTLWLLQKAWSWVSGGSGLWLSTAHFYIWGTMLENPPDNAPANLTSRVLFGLCLLTCMVINIGYRSSLIAHLTVQSKTQPINCFQDLLKEDNWAWGSFEFVGTTFLYFNESFDPLIQRIGNEKETLGASAGLERVLMGKFSFITSKTNLLTDVVSLYADRYGNIPFHISTTHYQIQGGDAWGVRKGAPFLRQLSKMTQRMIEVGMIDRWTKDVVYTHITLPRSRTHDAQNTVYSQESDDPVVLGLNHLQGAFYLLILGHSVSLLILLGENLTQYLACRGRTSPSTSPAGGEPRLVPHLLEENLV</sequence>
<feature type="signal peptide" evidence="14">
    <location>
        <begin position="1"/>
        <end position="23"/>
    </location>
</feature>
<dbReference type="GO" id="GO:0015276">
    <property type="term" value="F:ligand-gated monoatomic ion channel activity"/>
    <property type="evidence" value="ECO:0007669"/>
    <property type="project" value="InterPro"/>
</dbReference>
<dbReference type="InterPro" id="IPR019594">
    <property type="entry name" value="Glu/Gly-bd"/>
</dbReference>
<dbReference type="SMART" id="SM00918">
    <property type="entry name" value="Lig_chan-Glu_bd"/>
    <property type="match status" value="1"/>
</dbReference>
<dbReference type="Pfam" id="PF00060">
    <property type="entry name" value="Lig_chan"/>
    <property type="match status" value="1"/>
</dbReference>
<evidence type="ECO:0000259" key="15">
    <source>
        <dbReference type="SMART" id="SM00918"/>
    </source>
</evidence>
<dbReference type="AlphaFoldDB" id="A0A8J5MT77"/>
<comment type="subcellular location">
    <subcellularLocation>
        <location evidence="1">Cell membrane</location>
        <topology evidence="1">Multi-pass membrane protein</topology>
    </subcellularLocation>
</comment>
<proteinExistence type="inferred from homology"/>
<keyword evidence="17" id="KW-1185">Reference proteome</keyword>
<organism evidence="16 17">
    <name type="scientific">Homarus americanus</name>
    <name type="common">American lobster</name>
    <dbReference type="NCBI Taxonomy" id="6706"/>
    <lineage>
        <taxon>Eukaryota</taxon>
        <taxon>Metazoa</taxon>
        <taxon>Ecdysozoa</taxon>
        <taxon>Arthropoda</taxon>
        <taxon>Crustacea</taxon>
        <taxon>Multicrustacea</taxon>
        <taxon>Malacostraca</taxon>
        <taxon>Eumalacostraca</taxon>
        <taxon>Eucarida</taxon>
        <taxon>Decapoda</taxon>
        <taxon>Pleocyemata</taxon>
        <taxon>Astacidea</taxon>
        <taxon>Nephropoidea</taxon>
        <taxon>Nephropidae</taxon>
        <taxon>Homarus</taxon>
    </lineage>
</organism>
<name>A0A8J5MT77_HOMAM</name>
<dbReference type="OrthoDB" id="5984008at2759"/>
<evidence type="ECO:0000256" key="5">
    <source>
        <dbReference type="ARBA" id="ARBA00022692"/>
    </source>
</evidence>
<dbReference type="PANTHER" id="PTHR42643:SF24">
    <property type="entry name" value="IONOTROPIC RECEPTOR 60A"/>
    <property type="match status" value="1"/>
</dbReference>
<keyword evidence="6 13" id="KW-1133">Transmembrane helix</keyword>
<evidence type="ECO:0000256" key="4">
    <source>
        <dbReference type="ARBA" id="ARBA00022475"/>
    </source>
</evidence>
<evidence type="ECO:0000256" key="10">
    <source>
        <dbReference type="ARBA" id="ARBA00023180"/>
    </source>
</evidence>
<dbReference type="Pfam" id="PF10613">
    <property type="entry name" value="Lig_chan-Glu_bd"/>
    <property type="match status" value="1"/>
</dbReference>
<evidence type="ECO:0000256" key="14">
    <source>
        <dbReference type="SAM" id="SignalP"/>
    </source>
</evidence>
<feature type="chain" id="PRO_5035222067" evidence="14">
    <location>
        <begin position="24"/>
        <end position="706"/>
    </location>
</feature>
<keyword evidence="4" id="KW-1003">Cell membrane</keyword>
<evidence type="ECO:0000313" key="16">
    <source>
        <dbReference type="EMBL" id="KAG7162652.1"/>
    </source>
</evidence>
<dbReference type="PANTHER" id="PTHR42643">
    <property type="entry name" value="IONOTROPIC RECEPTOR 20A-RELATED"/>
    <property type="match status" value="1"/>
</dbReference>
<evidence type="ECO:0000256" key="8">
    <source>
        <dbReference type="ARBA" id="ARBA00023136"/>
    </source>
</evidence>
<keyword evidence="8 13" id="KW-0472">Membrane</keyword>
<feature type="transmembrane region" description="Helical" evidence="13">
    <location>
        <begin position="446"/>
        <end position="466"/>
    </location>
</feature>
<keyword evidence="10" id="KW-0325">Glycoprotein</keyword>
<dbReference type="Proteomes" id="UP000747542">
    <property type="component" value="Unassembled WGS sequence"/>
</dbReference>
<feature type="domain" description="Ionotropic glutamate receptor L-glutamate and glycine-binding" evidence="15">
    <location>
        <begin position="272"/>
        <end position="336"/>
    </location>
</feature>
<keyword evidence="3" id="KW-0813">Transport</keyword>
<keyword evidence="12" id="KW-0407">Ion channel</keyword>
<evidence type="ECO:0000313" key="17">
    <source>
        <dbReference type="Proteomes" id="UP000747542"/>
    </source>
</evidence>
<keyword evidence="14" id="KW-0732">Signal</keyword>
<evidence type="ECO:0000256" key="7">
    <source>
        <dbReference type="ARBA" id="ARBA00023065"/>
    </source>
</evidence>
<feature type="transmembrane region" description="Helical" evidence="13">
    <location>
        <begin position="415"/>
        <end position="434"/>
    </location>
</feature>
<evidence type="ECO:0000256" key="13">
    <source>
        <dbReference type="SAM" id="Phobius"/>
    </source>
</evidence>
<dbReference type="EMBL" id="JAHLQT010027477">
    <property type="protein sequence ID" value="KAG7162652.1"/>
    <property type="molecule type" value="Genomic_DNA"/>
</dbReference>
<evidence type="ECO:0000256" key="1">
    <source>
        <dbReference type="ARBA" id="ARBA00004651"/>
    </source>
</evidence>
<evidence type="ECO:0000256" key="9">
    <source>
        <dbReference type="ARBA" id="ARBA00023170"/>
    </source>
</evidence>
<dbReference type="InterPro" id="IPR052192">
    <property type="entry name" value="Insect_Ionotropic_Sensory_Rcpt"/>
</dbReference>
<keyword evidence="9 16" id="KW-0675">Receptor</keyword>
<evidence type="ECO:0000256" key="3">
    <source>
        <dbReference type="ARBA" id="ARBA00022448"/>
    </source>
</evidence>
<reference evidence="16" key="1">
    <citation type="journal article" date="2021" name="Sci. Adv.">
        <title>The American lobster genome reveals insights on longevity, neural, and immune adaptations.</title>
        <authorList>
            <person name="Polinski J.M."/>
            <person name="Zimin A.V."/>
            <person name="Clark K.F."/>
            <person name="Kohn A.B."/>
            <person name="Sadowski N."/>
            <person name="Timp W."/>
            <person name="Ptitsyn A."/>
            <person name="Khanna P."/>
            <person name="Romanova D.Y."/>
            <person name="Williams P."/>
            <person name="Greenwood S.J."/>
            <person name="Moroz L.L."/>
            <person name="Walt D.R."/>
            <person name="Bodnar A.G."/>
        </authorList>
    </citation>
    <scope>NUCLEOTIDE SEQUENCE</scope>
    <source>
        <strain evidence="16">GMGI-L3</strain>
    </source>
</reference>
<evidence type="ECO:0000256" key="2">
    <source>
        <dbReference type="ARBA" id="ARBA00008685"/>
    </source>
</evidence>
<accession>A0A8J5MT77</accession>
<dbReference type="InterPro" id="IPR001320">
    <property type="entry name" value="Iontro_rcpt_C"/>
</dbReference>
<feature type="transmembrane region" description="Helical" evidence="13">
    <location>
        <begin position="390"/>
        <end position="408"/>
    </location>
</feature>
<dbReference type="GO" id="GO:0005886">
    <property type="term" value="C:plasma membrane"/>
    <property type="evidence" value="ECO:0007669"/>
    <property type="project" value="UniProtKB-SubCell"/>
</dbReference>
<comment type="similarity">
    <text evidence="2">Belongs to the glutamate-gated ion channel (TC 1.A.10.1) family.</text>
</comment>
<keyword evidence="11" id="KW-1071">Ligand-gated ion channel</keyword>
<comment type="caution">
    <text evidence="16">The sequence shown here is derived from an EMBL/GenBank/DDBJ whole genome shotgun (WGS) entry which is preliminary data.</text>
</comment>
<dbReference type="GO" id="GO:0050906">
    <property type="term" value="P:detection of stimulus involved in sensory perception"/>
    <property type="evidence" value="ECO:0007669"/>
    <property type="project" value="UniProtKB-ARBA"/>
</dbReference>
<evidence type="ECO:0000256" key="12">
    <source>
        <dbReference type="ARBA" id="ARBA00023303"/>
    </source>
</evidence>